<protein>
    <submittedName>
        <fullName evidence="1">Uncharacterized protein</fullName>
    </submittedName>
</protein>
<evidence type="ECO:0000313" key="2">
    <source>
        <dbReference type="Proteomes" id="UP000248857"/>
    </source>
</evidence>
<proteinExistence type="predicted"/>
<name>A0A2W1JKZ8_9CYAN</name>
<dbReference type="AlphaFoldDB" id="A0A2W1JKZ8"/>
<dbReference type="RefSeq" id="WP_110985694.1">
    <property type="nucleotide sequence ID" value="NZ_CAWNWM010000004.1"/>
</dbReference>
<sequence length="68" mass="7623">MYATLLQRLHQLSPLSLQQQRQLCRCIQTEKVLEGSVVLLDSRSAILVPSVVNVDYTDEADLLINGIL</sequence>
<reference evidence="1 2" key="1">
    <citation type="journal article" date="2018" name="Sci. Rep.">
        <title>A novel species of the marine cyanobacterium Acaryochloris with a unique pigment content and lifestyle.</title>
        <authorList>
            <person name="Partensky F."/>
            <person name="Six C."/>
            <person name="Ratin M."/>
            <person name="Garczarek L."/>
            <person name="Vaulot D."/>
            <person name="Probert I."/>
            <person name="Calteau A."/>
            <person name="Gourvil P."/>
            <person name="Marie D."/>
            <person name="Grebert T."/>
            <person name="Bouchier C."/>
            <person name="Le Panse S."/>
            <person name="Gachenot M."/>
            <person name="Rodriguez F."/>
            <person name="Garrido J.L."/>
        </authorList>
    </citation>
    <scope>NUCLEOTIDE SEQUENCE [LARGE SCALE GENOMIC DNA]</scope>
    <source>
        <strain evidence="1 2">RCC1774</strain>
    </source>
</reference>
<evidence type="ECO:0000313" key="1">
    <source>
        <dbReference type="EMBL" id="PZD74048.1"/>
    </source>
</evidence>
<accession>A0A2W1JKZ8</accession>
<keyword evidence="2" id="KW-1185">Reference proteome</keyword>
<dbReference type="Proteomes" id="UP000248857">
    <property type="component" value="Unassembled WGS sequence"/>
</dbReference>
<dbReference type="EMBL" id="PQWO01000004">
    <property type="protein sequence ID" value="PZD74048.1"/>
    <property type="molecule type" value="Genomic_DNA"/>
</dbReference>
<comment type="caution">
    <text evidence="1">The sequence shown here is derived from an EMBL/GenBank/DDBJ whole genome shotgun (WGS) entry which is preliminary data.</text>
</comment>
<gene>
    <name evidence="1" type="ORF">C1752_01735</name>
</gene>
<organism evidence="1 2">
    <name type="scientific">Acaryochloris thomasi RCC1774</name>
    <dbReference type="NCBI Taxonomy" id="1764569"/>
    <lineage>
        <taxon>Bacteria</taxon>
        <taxon>Bacillati</taxon>
        <taxon>Cyanobacteriota</taxon>
        <taxon>Cyanophyceae</taxon>
        <taxon>Acaryochloridales</taxon>
        <taxon>Acaryochloridaceae</taxon>
        <taxon>Acaryochloris</taxon>
        <taxon>Acaryochloris thomasi</taxon>
    </lineage>
</organism>